<keyword evidence="1" id="KW-0472">Membrane</keyword>
<evidence type="ECO:0000256" key="1">
    <source>
        <dbReference type="SAM" id="Phobius"/>
    </source>
</evidence>
<evidence type="ECO:0000313" key="2">
    <source>
        <dbReference type="EMBL" id="SFD82249.1"/>
    </source>
</evidence>
<organism evidence="2 3">
    <name type="scientific">Pseudomonas citronellolis</name>
    <dbReference type="NCBI Taxonomy" id="53408"/>
    <lineage>
        <taxon>Bacteria</taxon>
        <taxon>Pseudomonadati</taxon>
        <taxon>Pseudomonadota</taxon>
        <taxon>Gammaproteobacteria</taxon>
        <taxon>Pseudomonadales</taxon>
        <taxon>Pseudomonadaceae</taxon>
        <taxon>Pseudomonas</taxon>
    </lineage>
</organism>
<dbReference type="InterPro" id="IPR046160">
    <property type="entry name" value="DUF6162"/>
</dbReference>
<evidence type="ECO:0000313" key="3">
    <source>
        <dbReference type="Proteomes" id="UP000183385"/>
    </source>
</evidence>
<accession>A0AAQ1R0J1</accession>
<dbReference type="AlphaFoldDB" id="A0AAQ1R0J1"/>
<dbReference type="RefSeq" id="WP_074985174.1">
    <property type="nucleotide sequence ID" value="NZ_CP101752.1"/>
</dbReference>
<protein>
    <recommendedName>
        <fullName evidence="4">Periplasmic protein</fullName>
    </recommendedName>
</protein>
<sequence length="189" mass="19743">MSVQIVRPAGAGHETLYVLLGALLIVLLAATAIALRQERHATTAPVAHQLDARRDLNAAEQGIYADLQVAAEEIQARLAEAGAAPSPAELAAEGFPPFTRDAAAASRGGHAWGLADDAAGLRYLGRSAQAGGIGSFLLLLPAQGEPEVWLSRAQPAPEQAPANAEALVADGWRQVISQFDAGVTRQHRH</sequence>
<dbReference type="EMBL" id="FOLS01000039">
    <property type="protein sequence ID" value="SFD82249.1"/>
    <property type="molecule type" value="Genomic_DNA"/>
</dbReference>
<evidence type="ECO:0008006" key="4">
    <source>
        <dbReference type="Google" id="ProtNLM"/>
    </source>
</evidence>
<reference evidence="2 3" key="1">
    <citation type="submission" date="2016-10" db="EMBL/GenBank/DDBJ databases">
        <authorList>
            <person name="Varghese N."/>
            <person name="Submissions S."/>
        </authorList>
    </citation>
    <scope>NUCLEOTIDE SEQUENCE [LARGE SCALE GENOMIC DNA]</scope>
    <source>
        <strain evidence="2 3">LMG 18378</strain>
    </source>
</reference>
<keyword evidence="1" id="KW-1133">Transmembrane helix</keyword>
<feature type="transmembrane region" description="Helical" evidence="1">
    <location>
        <begin position="16"/>
        <end position="35"/>
    </location>
</feature>
<comment type="caution">
    <text evidence="2">The sequence shown here is derived from an EMBL/GenBank/DDBJ whole genome shotgun (WGS) entry which is preliminary data.</text>
</comment>
<dbReference type="Proteomes" id="UP000183385">
    <property type="component" value="Unassembled WGS sequence"/>
</dbReference>
<dbReference type="Pfam" id="PF19659">
    <property type="entry name" value="DUF6162"/>
    <property type="match status" value="1"/>
</dbReference>
<name>A0AAQ1R0J1_9PSED</name>
<keyword evidence="3" id="KW-1185">Reference proteome</keyword>
<keyword evidence="1" id="KW-0812">Transmembrane</keyword>
<proteinExistence type="predicted"/>
<gene>
    <name evidence="2" type="ORF">SAMN05216577_13918</name>
</gene>